<dbReference type="InterPro" id="IPR005467">
    <property type="entry name" value="His_kinase_dom"/>
</dbReference>
<evidence type="ECO:0000256" key="6">
    <source>
        <dbReference type="ARBA" id="ARBA00023012"/>
    </source>
</evidence>
<dbReference type="SUPFAM" id="SSF47384">
    <property type="entry name" value="Homodimeric domain of signal transducing histidine kinase"/>
    <property type="match status" value="1"/>
</dbReference>
<dbReference type="CDD" id="cd00082">
    <property type="entry name" value="HisKA"/>
    <property type="match status" value="1"/>
</dbReference>
<feature type="domain" description="Response regulatory" evidence="10">
    <location>
        <begin position="6"/>
        <end position="123"/>
    </location>
</feature>
<dbReference type="EC" id="2.7.13.3" evidence="2"/>
<dbReference type="Proteomes" id="UP001168528">
    <property type="component" value="Unassembled WGS sequence"/>
</dbReference>
<dbReference type="PRINTS" id="PR00344">
    <property type="entry name" value="BCTRLSENSOR"/>
</dbReference>
<dbReference type="InterPro" id="IPR003661">
    <property type="entry name" value="HisK_dim/P_dom"/>
</dbReference>
<dbReference type="InterPro" id="IPR011006">
    <property type="entry name" value="CheY-like_superfamily"/>
</dbReference>
<dbReference type="CDD" id="cd00156">
    <property type="entry name" value="REC"/>
    <property type="match status" value="1"/>
</dbReference>
<dbReference type="InterPro" id="IPR050736">
    <property type="entry name" value="Sensor_HK_Regulatory"/>
</dbReference>
<dbReference type="CDD" id="cd00075">
    <property type="entry name" value="HATPase"/>
    <property type="match status" value="1"/>
</dbReference>
<dbReference type="InterPro" id="IPR001789">
    <property type="entry name" value="Sig_transdc_resp-reg_receiver"/>
</dbReference>
<evidence type="ECO:0000313" key="11">
    <source>
        <dbReference type="EMBL" id="MDO1448014.1"/>
    </source>
</evidence>
<evidence type="ECO:0000259" key="9">
    <source>
        <dbReference type="PROSITE" id="PS50109"/>
    </source>
</evidence>
<evidence type="ECO:0000256" key="7">
    <source>
        <dbReference type="PROSITE-ProRule" id="PRU00169"/>
    </source>
</evidence>
<feature type="coiled-coil region" evidence="8">
    <location>
        <begin position="130"/>
        <end position="182"/>
    </location>
</feature>
<dbReference type="PANTHER" id="PTHR43711:SF26">
    <property type="entry name" value="SENSOR HISTIDINE KINASE RCSC"/>
    <property type="match status" value="1"/>
</dbReference>
<dbReference type="InterPro" id="IPR036890">
    <property type="entry name" value="HATPase_C_sf"/>
</dbReference>
<keyword evidence="4" id="KW-0808">Transferase</keyword>
<name>A0ABT8R9I8_9BACT</name>
<sequence length="412" mass="46720">MEEVIKILLIDDDEEDYIITQDIIEDIPNKKYLLEWVNSYEKGKENIDQAKHDIYLVDYRLGINSGLELIREAIGSGCTTPLILLTGQGDQEIDEKAMKAGAADYIVKATLNPYQLERSIRYSIEHARNLKQIRQLNMDLERRVEQRTQDLELALKKLEHTNENLKRAEKETLKALEKERELNTMKSKFVTIASHEFRTPLSTILSSASLIAKYNAPGDEEKRQKHISRIKSSVNNLTGILNDFLSIGKLEEGKVTNDPTDIDIRHFSEELIEEITPMLKEGQHIIYTHQGENSNLHTDKQLLKNALLNLLSNASKYSEAGKPIELSSSITDKACMIAVTDHGIGIPDSDKQHLFSRFYRAQNVTNIQGTGLGLTIVKRYVELMSGIIKFNSEINKGSTFTIMLPLAIGKIR</sequence>
<comment type="caution">
    <text evidence="11">The sequence shown here is derived from an EMBL/GenBank/DDBJ whole genome shotgun (WGS) entry which is preliminary data.</text>
</comment>
<dbReference type="Pfam" id="PF00072">
    <property type="entry name" value="Response_reg"/>
    <property type="match status" value="1"/>
</dbReference>
<dbReference type="PROSITE" id="PS50109">
    <property type="entry name" value="HIS_KIN"/>
    <property type="match status" value="1"/>
</dbReference>
<feature type="modified residue" description="4-aspartylphosphate" evidence="7">
    <location>
        <position position="58"/>
    </location>
</feature>
<evidence type="ECO:0000256" key="4">
    <source>
        <dbReference type="ARBA" id="ARBA00022679"/>
    </source>
</evidence>
<dbReference type="EMBL" id="JAUKPO010000009">
    <property type="protein sequence ID" value="MDO1448014.1"/>
    <property type="molecule type" value="Genomic_DNA"/>
</dbReference>
<dbReference type="GO" id="GO:0005524">
    <property type="term" value="F:ATP binding"/>
    <property type="evidence" value="ECO:0007669"/>
    <property type="project" value="UniProtKB-KW"/>
</dbReference>
<keyword evidence="6" id="KW-0902">Two-component regulatory system</keyword>
<reference evidence="11" key="1">
    <citation type="submission" date="2023-07" db="EMBL/GenBank/DDBJ databases">
        <title>The genome sequence of Rhodocytophaga aerolata KACC 12507.</title>
        <authorList>
            <person name="Zhang X."/>
        </authorList>
    </citation>
    <scope>NUCLEOTIDE SEQUENCE</scope>
    <source>
        <strain evidence="11">KACC 12507</strain>
    </source>
</reference>
<dbReference type="InterPro" id="IPR004358">
    <property type="entry name" value="Sig_transdc_His_kin-like_C"/>
</dbReference>
<feature type="domain" description="Histidine kinase" evidence="9">
    <location>
        <begin position="192"/>
        <end position="408"/>
    </location>
</feature>
<organism evidence="11 12">
    <name type="scientific">Rhodocytophaga aerolata</name>
    <dbReference type="NCBI Taxonomy" id="455078"/>
    <lineage>
        <taxon>Bacteria</taxon>
        <taxon>Pseudomonadati</taxon>
        <taxon>Bacteroidota</taxon>
        <taxon>Cytophagia</taxon>
        <taxon>Cytophagales</taxon>
        <taxon>Rhodocytophagaceae</taxon>
        <taxon>Rhodocytophaga</taxon>
    </lineage>
</organism>
<evidence type="ECO:0000256" key="5">
    <source>
        <dbReference type="ARBA" id="ARBA00022777"/>
    </source>
</evidence>
<protein>
    <recommendedName>
        <fullName evidence="2">histidine kinase</fullName>
        <ecNumber evidence="2">2.7.13.3</ecNumber>
    </recommendedName>
</protein>
<keyword evidence="5" id="KW-0418">Kinase</keyword>
<dbReference type="Gene3D" id="3.30.565.10">
    <property type="entry name" value="Histidine kinase-like ATPase, C-terminal domain"/>
    <property type="match status" value="1"/>
</dbReference>
<dbReference type="SUPFAM" id="SSF55874">
    <property type="entry name" value="ATPase domain of HSP90 chaperone/DNA topoisomerase II/histidine kinase"/>
    <property type="match status" value="1"/>
</dbReference>
<comment type="catalytic activity">
    <reaction evidence="1">
        <text>ATP + protein L-histidine = ADP + protein N-phospho-L-histidine.</text>
        <dbReference type="EC" id="2.7.13.3"/>
    </reaction>
</comment>
<evidence type="ECO:0000256" key="2">
    <source>
        <dbReference type="ARBA" id="ARBA00012438"/>
    </source>
</evidence>
<dbReference type="SMART" id="SM00388">
    <property type="entry name" value="HisKA"/>
    <property type="match status" value="1"/>
</dbReference>
<proteinExistence type="predicted"/>
<accession>A0ABT8R9I8</accession>
<dbReference type="SMART" id="SM00448">
    <property type="entry name" value="REC"/>
    <property type="match status" value="1"/>
</dbReference>
<keyword evidence="12" id="KW-1185">Reference proteome</keyword>
<dbReference type="InterPro" id="IPR036097">
    <property type="entry name" value="HisK_dim/P_sf"/>
</dbReference>
<dbReference type="Pfam" id="PF00512">
    <property type="entry name" value="HisKA"/>
    <property type="match status" value="1"/>
</dbReference>
<keyword evidence="11" id="KW-0547">Nucleotide-binding</keyword>
<dbReference type="PROSITE" id="PS50110">
    <property type="entry name" value="RESPONSE_REGULATORY"/>
    <property type="match status" value="1"/>
</dbReference>
<dbReference type="SUPFAM" id="SSF52172">
    <property type="entry name" value="CheY-like"/>
    <property type="match status" value="1"/>
</dbReference>
<keyword evidence="8" id="KW-0175">Coiled coil</keyword>
<evidence type="ECO:0000313" key="12">
    <source>
        <dbReference type="Proteomes" id="UP001168528"/>
    </source>
</evidence>
<keyword evidence="11" id="KW-0067">ATP-binding</keyword>
<evidence type="ECO:0000256" key="8">
    <source>
        <dbReference type="SAM" id="Coils"/>
    </source>
</evidence>
<dbReference type="RefSeq" id="WP_302038819.1">
    <property type="nucleotide sequence ID" value="NZ_JAUKPO010000009.1"/>
</dbReference>
<evidence type="ECO:0000256" key="1">
    <source>
        <dbReference type="ARBA" id="ARBA00000085"/>
    </source>
</evidence>
<gene>
    <name evidence="11" type="ORF">Q0590_17205</name>
</gene>
<dbReference type="Gene3D" id="1.10.287.130">
    <property type="match status" value="1"/>
</dbReference>
<keyword evidence="3 7" id="KW-0597">Phosphoprotein</keyword>
<dbReference type="Pfam" id="PF02518">
    <property type="entry name" value="HATPase_c"/>
    <property type="match status" value="1"/>
</dbReference>
<dbReference type="SMART" id="SM00387">
    <property type="entry name" value="HATPase_c"/>
    <property type="match status" value="1"/>
</dbReference>
<dbReference type="InterPro" id="IPR003594">
    <property type="entry name" value="HATPase_dom"/>
</dbReference>
<dbReference type="PANTHER" id="PTHR43711">
    <property type="entry name" value="TWO-COMPONENT HISTIDINE KINASE"/>
    <property type="match status" value="1"/>
</dbReference>
<evidence type="ECO:0000256" key="3">
    <source>
        <dbReference type="ARBA" id="ARBA00022553"/>
    </source>
</evidence>
<evidence type="ECO:0000259" key="10">
    <source>
        <dbReference type="PROSITE" id="PS50110"/>
    </source>
</evidence>
<dbReference type="Gene3D" id="3.40.50.2300">
    <property type="match status" value="1"/>
</dbReference>